<evidence type="ECO:0000313" key="3">
    <source>
        <dbReference type="Proteomes" id="UP001524569"/>
    </source>
</evidence>
<evidence type="ECO:0000313" key="2">
    <source>
        <dbReference type="EMBL" id="MCQ8183531.1"/>
    </source>
</evidence>
<organism evidence="2 3">
    <name type="scientific">Methylomonas aurea</name>
    <dbReference type="NCBI Taxonomy" id="2952224"/>
    <lineage>
        <taxon>Bacteria</taxon>
        <taxon>Pseudomonadati</taxon>
        <taxon>Pseudomonadota</taxon>
        <taxon>Gammaproteobacteria</taxon>
        <taxon>Methylococcales</taxon>
        <taxon>Methylococcaceae</taxon>
        <taxon>Methylomonas</taxon>
    </lineage>
</organism>
<evidence type="ECO:0000256" key="1">
    <source>
        <dbReference type="SAM" id="Phobius"/>
    </source>
</evidence>
<gene>
    <name evidence="2" type="ORF">NP603_20640</name>
</gene>
<feature type="transmembrane region" description="Helical" evidence="1">
    <location>
        <begin position="15"/>
        <end position="38"/>
    </location>
</feature>
<sequence>MATIATLVSGFFMPVTLYGCAVHACYGVVIWAAIRLAVPLCGSSNLLNHAAQRFEPMGDGLHFHNGVTAMTTLSGNDKKIVLEVLTQMQRDMSRPDYKPPRHKGMFAHLKGKQLEDGIKATVKVHIENLRKGLSDEEMEEILYKAGLDYLATINMQGSGELSEKA</sequence>
<proteinExistence type="predicted"/>
<keyword evidence="1" id="KW-1133">Transmembrane helix</keyword>
<keyword evidence="3" id="KW-1185">Reference proteome</keyword>
<keyword evidence="1" id="KW-0812">Transmembrane</keyword>
<comment type="caution">
    <text evidence="2">The sequence shown here is derived from an EMBL/GenBank/DDBJ whole genome shotgun (WGS) entry which is preliminary data.</text>
</comment>
<keyword evidence="1" id="KW-0472">Membrane</keyword>
<accession>A0ABT1UQ52</accession>
<dbReference type="EMBL" id="JANIBM010000053">
    <property type="protein sequence ID" value="MCQ8183531.1"/>
    <property type="molecule type" value="Genomic_DNA"/>
</dbReference>
<dbReference type="Proteomes" id="UP001524569">
    <property type="component" value="Unassembled WGS sequence"/>
</dbReference>
<protein>
    <submittedName>
        <fullName evidence="2">Uncharacterized protein</fullName>
    </submittedName>
</protein>
<name>A0ABT1UQ52_9GAMM</name>
<reference evidence="2 3" key="1">
    <citation type="submission" date="2022-07" db="EMBL/GenBank/DDBJ databases">
        <title>Methylomonas rivi sp. nov., Methylomonas rosea sp. nov., Methylomonas aureus sp. nov. and Methylomonas subterranea sp. nov., four novel methanotrophs isolated from a freshwater creek and the deep terrestrial subsurface.</title>
        <authorList>
            <person name="Abin C."/>
            <person name="Sankaranarayanan K."/>
            <person name="Garner C."/>
            <person name="Sindelar R."/>
            <person name="Kotary K."/>
            <person name="Garner R."/>
            <person name="Barclay S."/>
            <person name="Lawson P."/>
            <person name="Krumholz L."/>
        </authorList>
    </citation>
    <scope>NUCLEOTIDE SEQUENCE [LARGE SCALE GENOMIC DNA]</scope>
    <source>
        <strain evidence="2 3">SURF-1</strain>
    </source>
</reference>
<dbReference type="RefSeq" id="WP_256612753.1">
    <property type="nucleotide sequence ID" value="NZ_JANIBM010000053.1"/>
</dbReference>